<comment type="caution">
    <text evidence="1">The sequence shown here is derived from an EMBL/GenBank/DDBJ whole genome shotgun (WGS) entry which is preliminary data.</text>
</comment>
<gene>
    <name evidence="1" type="ORF">ABGN05_28160</name>
</gene>
<dbReference type="PANTHER" id="PTHR40267:SF1">
    <property type="entry name" value="BLR3294 PROTEIN"/>
    <property type="match status" value="1"/>
</dbReference>
<proteinExistence type="predicted"/>
<dbReference type="Gene3D" id="3.40.50.12500">
    <property type="match status" value="1"/>
</dbReference>
<dbReference type="EMBL" id="JBDPGJ010000010">
    <property type="protein sequence ID" value="MEX0409521.1"/>
    <property type="molecule type" value="Genomic_DNA"/>
</dbReference>
<dbReference type="Proteomes" id="UP001556692">
    <property type="component" value="Unassembled WGS sequence"/>
</dbReference>
<keyword evidence="2" id="KW-1185">Reference proteome</keyword>
<dbReference type="InterPro" id="IPR026286">
    <property type="entry name" value="MaiA/AMDase"/>
</dbReference>
<evidence type="ECO:0000313" key="1">
    <source>
        <dbReference type="EMBL" id="MEX0409521.1"/>
    </source>
</evidence>
<dbReference type="InterPro" id="IPR053714">
    <property type="entry name" value="Iso_Racemase_Enz_sf"/>
</dbReference>
<protein>
    <submittedName>
        <fullName evidence="1">Aspartate/glutamate racemase family protein</fullName>
    </submittedName>
</protein>
<dbReference type="PANTHER" id="PTHR40267">
    <property type="entry name" value="BLR3294 PROTEIN"/>
    <property type="match status" value="1"/>
</dbReference>
<dbReference type="Pfam" id="PF17645">
    <property type="entry name" value="Amdase"/>
    <property type="match status" value="1"/>
</dbReference>
<reference evidence="1 2" key="1">
    <citation type="submission" date="2024-05" db="EMBL/GenBank/DDBJ databases">
        <authorList>
            <person name="Jiang F."/>
        </authorList>
    </citation>
    <scope>NUCLEOTIDE SEQUENCE [LARGE SCALE GENOMIC DNA]</scope>
    <source>
        <strain evidence="1 2">LZ166</strain>
    </source>
</reference>
<dbReference type="RefSeq" id="WP_367957389.1">
    <property type="nucleotide sequence ID" value="NZ_JBDPGJ010000010.1"/>
</dbReference>
<accession>A0ABV3SST6</accession>
<dbReference type="PIRSF" id="PIRSF015736">
    <property type="entry name" value="MI"/>
    <property type="match status" value="1"/>
</dbReference>
<evidence type="ECO:0000313" key="2">
    <source>
        <dbReference type="Proteomes" id="UP001556692"/>
    </source>
</evidence>
<organism evidence="1 2">
    <name type="scientific">Aquibium pacificus</name>
    <dbReference type="NCBI Taxonomy" id="3153579"/>
    <lineage>
        <taxon>Bacteria</taxon>
        <taxon>Pseudomonadati</taxon>
        <taxon>Pseudomonadota</taxon>
        <taxon>Alphaproteobacteria</taxon>
        <taxon>Hyphomicrobiales</taxon>
        <taxon>Phyllobacteriaceae</taxon>
        <taxon>Aquibium</taxon>
    </lineage>
</organism>
<sequence>MGARTKVGLVVPPASGRVPPDATAMFPDVEFLVEGIGVPAMTEAGYAEAIARLESACANLAGRGAEAVVLFGTSLSFFRGAAFDRELAGRMKNASGLPCATLATALVQALRSLGARRLAVATAYTNDVNAMFSSYFSAEGFAIDAIEGLDIVSLSEAEEAAPERIASLTRRVRERAPEADAVVISCAGLSTHAVCPGLENEFAVPVVSSAMVGAWAAVRLAGRSGSAPGFGRLYQT</sequence>
<name>A0ABV3SST6_9HYPH</name>